<evidence type="ECO:0000313" key="1">
    <source>
        <dbReference type="EMBL" id="JAH89043.1"/>
    </source>
</evidence>
<reference evidence="1" key="2">
    <citation type="journal article" date="2015" name="Fish Shellfish Immunol.">
        <title>Early steps in the European eel (Anguilla anguilla)-Vibrio vulnificus interaction in the gills: Role of the RtxA13 toxin.</title>
        <authorList>
            <person name="Callol A."/>
            <person name="Pajuelo D."/>
            <person name="Ebbesson L."/>
            <person name="Teles M."/>
            <person name="MacKenzie S."/>
            <person name="Amaro C."/>
        </authorList>
    </citation>
    <scope>NUCLEOTIDE SEQUENCE</scope>
</reference>
<name>A0A0E9WHT0_ANGAN</name>
<dbReference type="AlphaFoldDB" id="A0A0E9WHT0"/>
<proteinExistence type="predicted"/>
<dbReference type="EMBL" id="GBXM01019534">
    <property type="protein sequence ID" value="JAH89043.1"/>
    <property type="molecule type" value="Transcribed_RNA"/>
</dbReference>
<accession>A0A0E9WHT0</accession>
<reference evidence="1" key="1">
    <citation type="submission" date="2014-11" db="EMBL/GenBank/DDBJ databases">
        <authorList>
            <person name="Amaro Gonzalez C."/>
        </authorList>
    </citation>
    <scope>NUCLEOTIDE SEQUENCE</scope>
</reference>
<organism evidence="1">
    <name type="scientific">Anguilla anguilla</name>
    <name type="common">European freshwater eel</name>
    <name type="synonym">Muraena anguilla</name>
    <dbReference type="NCBI Taxonomy" id="7936"/>
    <lineage>
        <taxon>Eukaryota</taxon>
        <taxon>Metazoa</taxon>
        <taxon>Chordata</taxon>
        <taxon>Craniata</taxon>
        <taxon>Vertebrata</taxon>
        <taxon>Euteleostomi</taxon>
        <taxon>Actinopterygii</taxon>
        <taxon>Neopterygii</taxon>
        <taxon>Teleostei</taxon>
        <taxon>Anguilliformes</taxon>
        <taxon>Anguillidae</taxon>
        <taxon>Anguilla</taxon>
    </lineage>
</organism>
<sequence length="26" mass="3281">MKVVLWYMEYGIMYDILIACQKRNWL</sequence>
<protein>
    <submittedName>
        <fullName evidence="1">Uncharacterized protein</fullName>
    </submittedName>
</protein>